<reference evidence="2" key="1">
    <citation type="journal article" date="2020" name="Stud. Mycol.">
        <title>101 Dothideomycetes genomes: a test case for predicting lifestyles and emergence of pathogens.</title>
        <authorList>
            <person name="Haridas S."/>
            <person name="Albert R."/>
            <person name="Binder M."/>
            <person name="Bloem J."/>
            <person name="Labutti K."/>
            <person name="Salamov A."/>
            <person name="Andreopoulos B."/>
            <person name="Baker S."/>
            <person name="Barry K."/>
            <person name="Bills G."/>
            <person name="Bluhm B."/>
            <person name="Cannon C."/>
            <person name="Castanera R."/>
            <person name="Culley D."/>
            <person name="Daum C."/>
            <person name="Ezra D."/>
            <person name="Gonzalez J."/>
            <person name="Henrissat B."/>
            <person name="Kuo A."/>
            <person name="Liang C."/>
            <person name="Lipzen A."/>
            <person name="Lutzoni F."/>
            <person name="Magnuson J."/>
            <person name="Mondo S."/>
            <person name="Nolan M."/>
            <person name="Ohm R."/>
            <person name="Pangilinan J."/>
            <person name="Park H.-J."/>
            <person name="Ramirez L."/>
            <person name="Alfaro M."/>
            <person name="Sun H."/>
            <person name="Tritt A."/>
            <person name="Yoshinaga Y."/>
            <person name="Zwiers L.-H."/>
            <person name="Turgeon B."/>
            <person name="Goodwin S."/>
            <person name="Spatafora J."/>
            <person name="Crous P."/>
            <person name="Grigoriev I."/>
        </authorList>
    </citation>
    <scope>NUCLEOTIDE SEQUENCE</scope>
    <source>
        <strain evidence="2">CBS 269.34</strain>
    </source>
</reference>
<protein>
    <submittedName>
        <fullName evidence="2">Uncharacterized protein</fullName>
    </submittedName>
</protein>
<dbReference type="Proteomes" id="UP000799750">
    <property type="component" value="Unassembled WGS sequence"/>
</dbReference>
<dbReference type="AlphaFoldDB" id="A0A6A6QJ41"/>
<sequence length="498" mass="56010">MAPRLNLNPPKFEPTKSVTLERLQAYGIVPMDEIDLADELHPLLQASCFQIPIEAYENMSPGLQLLSKLLTYDAPVRSYVTNMLTNAAQYQTSKDSKAMGKTPLDTQSLNTWIDGYFSKHKDPKMRRLYLDPVAVTPERITRTRKRLKQLARYVKFRPMPPPKTDKDKLKASNVLGDRPIGFADIPYIAVIRIHSSIIDYFKNPDIAASPSLYRRSCFLLAVSLGHEIAHAINFLRFSGSTQGKHLEDKKHIFHSIDDLEAEEGRAWEMSTFGHVIEALPGTNDDDDIIPYYGLSAQNWKDYVGGRSYVISAIPMAYVDHFFQERTWNEIAESGEIPVLDLTSTLQVRATRIPGFKKEYTYKLLPVPDLPEAKEGISTAQTTRSTQKDRTPKAETEEEKIAPKNKRKRNSDSPVAAISTRKRTQDGTLDPAGDGSPPKKKQKMGTPKVRRSARLQNSSNQSSPPPSEMDLDNAAGTANASTVEEPRKRMIARATRPRK</sequence>
<dbReference type="EMBL" id="MU004195">
    <property type="protein sequence ID" value="KAF2491467.1"/>
    <property type="molecule type" value="Genomic_DNA"/>
</dbReference>
<keyword evidence="3" id="KW-1185">Reference proteome</keyword>
<feature type="region of interest" description="Disordered" evidence="1">
    <location>
        <begin position="372"/>
        <end position="498"/>
    </location>
</feature>
<feature type="compositionally biased region" description="Basic residues" evidence="1">
    <location>
        <begin position="488"/>
        <end position="498"/>
    </location>
</feature>
<evidence type="ECO:0000313" key="2">
    <source>
        <dbReference type="EMBL" id="KAF2491467.1"/>
    </source>
</evidence>
<accession>A0A6A6QJ41</accession>
<feature type="compositionally biased region" description="Basic and acidic residues" evidence="1">
    <location>
        <begin position="385"/>
        <end position="401"/>
    </location>
</feature>
<feature type="compositionally biased region" description="Basic residues" evidence="1">
    <location>
        <begin position="437"/>
        <end position="452"/>
    </location>
</feature>
<evidence type="ECO:0000313" key="3">
    <source>
        <dbReference type="Proteomes" id="UP000799750"/>
    </source>
</evidence>
<proteinExistence type="predicted"/>
<evidence type="ECO:0000256" key="1">
    <source>
        <dbReference type="SAM" id="MobiDB-lite"/>
    </source>
</evidence>
<organism evidence="2 3">
    <name type="scientific">Lophium mytilinum</name>
    <dbReference type="NCBI Taxonomy" id="390894"/>
    <lineage>
        <taxon>Eukaryota</taxon>
        <taxon>Fungi</taxon>
        <taxon>Dikarya</taxon>
        <taxon>Ascomycota</taxon>
        <taxon>Pezizomycotina</taxon>
        <taxon>Dothideomycetes</taxon>
        <taxon>Pleosporomycetidae</taxon>
        <taxon>Mytilinidiales</taxon>
        <taxon>Mytilinidiaceae</taxon>
        <taxon>Lophium</taxon>
    </lineage>
</organism>
<gene>
    <name evidence="2" type="ORF">BU16DRAFT_565166</name>
</gene>
<dbReference type="OrthoDB" id="10254945at2759"/>
<name>A0A6A6QJ41_9PEZI</name>